<evidence type="ECO:0000256" key="1">
    <source>
        <dbReference type="SAM" id="Phobius"/>
    </source>
</evidence>
<dbReference type="AlphaFoldDB" id="A0AAV4QAV9"/>
<keyword evidence="1" id="KW-1133">Transmembrane helix</keyword>
<accession>A0AAV4QAV9</accession>
<sequence>MENMLADSPLTTTNYTRVEITLAVLKATILNGYAQWQHSNFPTLLLQCNDFQMYRISNRALSKDHQSIPNLGKLVNTTFEPIFLRARENLLYVVPGTPEWMEPVEEGRTVIVAETGYTKYLIGQRFKNTGKCGIRVIPLDLCSSYIALATPEKSSQGTCSTTSIIQKFNEGGISKLQKAKSVLFTTYARSRAFQPRMRWIWQNSREPFTVLGVGLFLSGVNLVLEIVINWNRSQKYTFRIPNLTPLDLALLVSHDIFWQPYLSLPKIIKMNYPTGHVGPCILLSVEDLPAPTAEINRGSSQKFEDVARINTSP</sequence>
<name>A0AAV4QAV9_CAEEX</name>
<gene>
    <name evidence="2" type="primary">AVEN_244200_1</name>
    <name evidence="2" type="ORF">CEXT_605191</name>
</gene>
<comment type="caution">
    <text evidence="2">The sequence shown here is derived from an EMBL/GenBank/DDBJ whole genome shotgun (WGS) entry which is preliminary data.</text>
</comment>
<protein>
    <submittedName>
        <fullName evidence="2">Lig_chan-Glu_bd domain-containing protein</fullName>
    </submittedName>
</protein>
<proteinExistence type="predicted"/>
<evidence type="ECO:0000313" key="3">
    <source>
        <dbReference type="Proteomes" id="UP001054945"/>
    </source>
</evidence>
<evidence type="ECO:0000313" key="2">
    <source>
        <dbReference type="EMBL" id="GIY06442.1"/>
    </source>
</evidence>
<reference evidence="2 3" key="1">
    <citation type="submission" date="2021-06" db="EMBL/GenBank/DDBJ databases">
        <title>Caerostris extrusa draft genome.</title>
        <authorList>
            <person name="Kono N."/>
            <person name="Arakawa K."/>
        </authorList>
    </citation>
    <scope>NUCLEOTIDE SEQUENCE [LARGE SCALE GENOMIC DNA]</scope>
</reference>
<feature type="transmembrane region" description="Helical" evidence="1">
    <location>
        <begin position="208"/>
        <end position="230"/>
    </location>
</feature>
<keyword evidence="3" id="KW-1185">Reference proteome</keyword>
<organism evidence="2 3">
    <name type="scientific">Caerostris extrusa</name>
    <name type="common">Bark spider</name>
    <name type="synonym">Caerostris bankana</name>
    <dbReference type="NCBI Taxonomy" id="172846"/>
    <lineage>
        <taxon>Eukaryota</taxon>
        <taxon>Metazoa</taxon>
        <taxon>Ecdysozoa</taxon>
        <taxon>Arthropoda</taxon>
        <taxon>Chelicerata</taxon>
        <taxon>Arachnida</taxon>
        <taxon>Araneae</taxon>
        <taxon>Araneomorphae</taxon>
        <taxon>Entelegynae</taxon>
        <taxon>Araneoidea</taxon>
        <taxon>Araneidae</taxon>
        <taxon>Caerostris</taxon>
    </lineage>
</organism>
<dbReference type="Proteomes" id="UP001054945">
    <property type="component" value="Unassembled WGS sequence"/>
</dbReference>
<dbReference type="EMBL" id="BPLR01005959">
    <property type="protein sequence ID" value="GIY06442.1"/>
    <property type="molecule type" value="Genomic_DNA"/>
</dbReference>
<keyword evidence="1" id="KW-0812">Transmembrane</keyword>
<keyword evidence="1" id="KW-0472">Membrane</keyword>